<dbReference type="RefSeq" id="WP_051758018.1">
    <property type="nucleotide sequence ID" value="NZ_JOIJ01000016.1"/>
</dbReference>
<sequence>MTGSPTIGTAADLVATLTARLGSAGVLTDPDVTMTYARDRLPLAPSGTPLAVVFPSTTEDVQAVVRSCADAGIPVVPRGAGSGLCGGANALEGCVVLVSTRMNRIVEVDPANRLAVVEPGVINADLRAAVAEHDLFYPPDPASYDFCTLGGNLATNAGGLCCVKYGVTTDSVLGLEVVLADGSVLRTGRRTVKGVAGYDLTKLFVGSEGTLGVITQATLSLRPRPQAPGTLVAVFGRTADAGAAVTRIVGEGLVPSLMEIMDAATVAAVEQHLGTDLGAGDSGGGTLLLCQSDAGGEAAVRELEVLERVCAEAGAALVHSTSDPAEGAMLMQARRAVHPAIESMGAHMTDDVCVPRTRIADLIDGCARISADVGLRIVVNGHAGDGNMHPTVIYGGDDEFDRARSAFDAICELGLGLGGTVSGEHGIGKFKQDWLAHELGPVGLRVHRDIRRALDPDGVFNPGSMFA</sequence>
<dbReference type="PANTHER" id="PTHR42934">
    <property type="entry name" value="GLYCOLATE OXIDASE SUBUNIT GLCD"/>
    <property type="match status" value="1"/>
</dbReference>
<keyword evidence="3" id="KW-0274">FAD</keyword>
<dbReference type="InterPro" id="IPR051914">
    <property type="entry name" value="FAD-linked_OxidoTrans_Type4"/>
</dbReference>
<dbReference type="Proteomes" id="UP000317303">
    <property type="component" value="Unassembled WGS sequence"/>
</dbReference>
<dbReference type="Gene3D" id="3.30.465.10">
    <property type="match status" value="1"/>
</dbReference>
<dbReference type="InterPro" id="IPR006094">
    <property type="entry name" value="Oxid_FAD_bind_N"/>
</dbReference>
<dbReference type="InterPro" id="IPR036318">
    <property type="entry name" value="FAD-bd_PCMH-like_sf"/>
</dbReference>
<dbReference type="InterPro" id="IPR016166">
    <property type="entry name" value="FAD-bd_PCMH"/>
</dbReference>
<dbReference type="PANTHER" id="PTHR42934:SF2">
    <property type="entry name" value="GLYCOLATE OXIDASE SUBUNIT GLCD"/>
    <property type="match status" value="1"/>
</dbReference>
<dbReference type="InterPro" id="IPR016171">
    <property type="entry name" value="Vanillyl_alc_oxidase_C-sub2"/>
</dbReference>
<dbReference type="GO" id="GO:0016491">
    <property type="term" value="F:oxidoreductase activity"/>
    <property type="evidence" value="ECO:0007669"/>
    <property type="project" value="UniProtKB-KW"/>
</dbReference>
<dbReference type="SUPFAM" id="SSF55103">
    <property type="entry name" value="FAD-linked oxidases, C-terminal domain"/>
    <property type="match status" value="1"/>
</dbReference>
<dbReference type="PROSITE" id="PS51387">
    <property type="entry name" value="FAD_PCMH"/>
    <property type="match status" value="1"/>
</dbReference>
<dbReference type="Pfam" id="PF02913">
    <property type="entry name" value="FAD-oxidase_C"/>
    <property type="match status" value="1"/>
</dbReference>
<keyword evidence="7" id="KW-1185">Reference proteome</keyword>
<evidence type="ECO:0000313" key="6">
    <source>
        <dbReference type="EMBL" id="TWH21497.1"/>
    </source>
</evidence>
<feature type="domain" description="FAD-binding PCMH-type" evidence="5">
    <location>
        <begin position="45"/>
        <end position="224"/>
    </location>
</feature>
<keyword evidence="2" id="KW-0285">Flavoprotein</keyword>
<dbReference type="Gene3D" id="3.30.70.2740">
    <property type="match status" value="1"/>
</dbReference>
<dbReference type="Gene3D" id="1.10.45.10">
    <property type="entry name" value="Vanillyl-alcohol Oxidase, Chain A, domain 4"/>
    <property type="match status" value="1"/>
</dbReference>
<evidence type="ECO:0000256" key="2">
    <source>
        <dbReference type="ARBA" id="ARBA00022630"/>
    </source>
</evidence>
<dbReference type="GO" id="GO:0071949">
    <property type="term" value="F:FAD binding"/>
    <property type="evidence" value="ECO:0007669"/>
    <property type="project" value="InterPro"/>
</dbReference>
<organism evidence="6 7">
    <name type="scientific">Prauserella rugosa</name>
    <dbReference type="NCBI Taxonomy" id="43354"/>
    <lineage>
        <taxon>Bacteria</taxon>
        <taxon>Bacillati</taxon>
        <taxon>Actinomycetota</taxon>
        <taxon>Actinomycetes</taxon>
        <taxon>Pseudonocardiales</taxon>
        <taxon>Pseudonocardiaceae</taxon>
        <taxon>Prauserella</taxon>
    </lineage>
</organism>
<comment type="cofactor">
    <cofactor evidence="1">
        <name>FAD</name>
        <dbReference type="ChEBI" id="CHEBI:57692"/>
    </cofactor>
</comment>
<dbReference type="InterPro" id="IPR004113">
    <property type="entry name" value="FAD-bd_oxidored_4_C"/>
</dbReference>
<accession>A0A660CI26</accession>
<gene>
    <name evidence="6" type="ORF">JD82_03361</name>
</gene>
<name>A0A660CI26_9PSEU</name>
<keyword evidence="4" id="KW-0560">Oxidoreductase</keyword>
<dbReference type="EMBL" id="VLJV01000001">
    <property type="protein sequence ID" value="TWH21497.1"/>
    <property type="molecule type" value="Genomic_DNA"/>
</dbReference>
<dbReference type="InterPro" id="IPR016169">
    <property type="entry name" value="FAD-bd_PCMH_sub2"/>
</dbReference>
<evidence type="ECO:0000256" key="1">
    <source>
        <dbReference type="ARBA" id="ARBA00001974"/>
    </source>
</evidence>
<proteinExistence type="predicted"/>
<protein>
    <submittedName>
        <fullName evidence="6">Glycolate oxidase</fullName>
    </submittedName>
</protein>
<evidence type="ECO:0000313" key="7">
    <source>
        <dbReference type="Proteomes" id="UP000317303"/>
    </source>
</evidence>
<dbReference type="OrthoDB" id="9811557at2"/>
<dbReference type="InterPro" id="IPR016164">
    <property type="entry name" value="FAD-linked_Oxase-like_C"/>
</dbReference>
<dbReference type="SUPFAM" id="SSF56176">
    <property type="entry name" value="FAD-binding/transporter-associated domain-like"/>
    <property type="match status" value="1"/>
</dbReference>
<evidence type="ECO:0000256" key="3">
    <source>
        <dbReference type="ARBA" id="ARBA00022827"/>
    </source>
</evidence>
<evidence type="ECO:0000256" key="4">
    <source>
        <dbReference type="ARBA" id="ARBA00023002"/>
    </source>
</evidence>
<evidence type="ECO:0000259" key="5">
    <source>
        <dbReference type="PROSITE" id="PS51387"/>
    </source>
</evidence>
<dbReference type="Pfam" id="PF01565">
    <property type="entry name" value="FAD_binding_4"/>
    <property type="match status" value="1"/>
</dbReference>
<dbReference type="AlphaFoldDB" id="A0A660CI26"/>
<reference evidence="6 7" key="1">
    <citation type="submission" date="2019-07" db="EMBL/GenBank/DDBJ databases">
        <title>R&amp;d 2014.</title>
        <authorList>
            <person name="Klenk H.-P."/>
        </authorList>
    </citation>
    <scope>NUCLEOTIDE SEQUENCE [LARGE SCALE GENOMIC DNA]</scope>
    <source>
        <strain evidence="6 7">DSM 43194</strain>
    </source>
</reference>
<comment type="caution">
    <text evidence="6">The sequence shown here is derived from an EMBL/GenBank/DDBJ whole genome shotgun (WGS) entry which is preliminary data.</text>
</comment>